<feature type="transmembrane region" description="Helical" evidence="1">
    <location>
        <begin position="20"/>
        <end position="42"/>
    </location>
</feature>
<dbReference type="AlphaFoldDB" id="A0A0V0GGW8"/>
<keyword evidence="1" id="KW-1133">Transmembrane helix</keyword>
<evidence type="ECO:0000313" key="2">
    <source>
        <dbReference type="EMBL" id="JAP07114.1"/>
    </source>
</evidence>
<sequence length="72" mass="7695">MADLVMAWDMARVMDPVQMVAAVVEGAAVAVVVVKMVVVVLVSDMGRVMVVVAIDPTICLNIIFVILLNIII</sequence>
<reference evidence="2" key="1">
    <citation type="submission" date="2015-12" db="EMBL/GenBank/DDBJ databases">
        <title>Gene expression during late stages of embryo sac development: a critical building block for successful pollen-pistil interactions.</title>
        <authorList>
            <person name="Liu Y."/>
            <person name="Joly V."/>
            <person name="Sabar M."/>
            <person name="Matton D.P."/>
        </authorList>
    </citation>
    <scope>NUCLEOTIDE SEQUENCE</scope>
</reference>
<dbReference type="EMBL" id="GEDG01039440">
    <property type="protein sequence ID" value="JAP07114.1"/>
    <property type="molecule type" value="Transcribed_RNA"/>
</dbReference>
<accession>A0A0V0GGW8</accession>
<keyword evidence="1" id="KW-0472">Membrane</keyword>
<keyword evidence="1" id="KW-0812">Transmembrane</keyword>
<protein>
    <submittedName>
        <fullName evidence="2">Putative ovule protein</fullName>
    </submittedName>
</protein>
<proteinExistence type="predicted"/>
<name>A0A0V0GGW8_SOLCH</name>
<organism evidence="2">
    <name type="scientific">Solanum chacoense</name>
    <name type="common">Chaco potato</name>
    <dbReference type="NCBI Taxonomy" id="4108"/>
    <lineage>
        <taxon>Eukaryota</taxon>
        <taxon>Viridiplantae</taxon>
        <taxon>Streptophyta</taxon>
        <taxon>Embryophyta</taxon>
        <taxon>Tracheophyta</taxon>
        <taxon>Spermatophyta</taxon>
        <taxon>Magnoliopsida</taxon>
        <taxon>eudicotyledons</taxon>
        <taxon>Gunneridae</taxon>
        <taxon>Pentapetalae</taxon>
        <taxon>asterids</taxon>
        <taxon>lamiids</taxon>
        <taxon>Solanales</taxon>
        <taxon>Solanaceae</taxon>
        <taxon>Solanoideae</taxon>
        <taxon>Solaneae</taxon>
        <taxon>Solanum</taxon>
    </lineage>
</organism>
<evidence type="ECO:0000256" key="1">
    <source>
        <dbReference type="SAM" id="Phobius"/>
    </source>
</evidence>
<feature type="transmembrane region" description="Helical" evidence="1">
    <location>
        <begin position="48"/>
        <end position="71"/>
    </location>
</feature>